<protein>
    <submittedName>
        <fullName evidence="1">Uncharacterized protein</fullName>
    </submittedName>
</protein>
<dbReference type="KEGG" id="aez:C3E78_02500"/>
<dbReference type="Proteomes" id="UP000244384">
    <property type="component" value="Chromosome"/>
</dbReference>
<name>A0A2S0WIR6_9ACTN</name>
<dbReference type="EMBL" id="CP026952">
    <property type="protein sequence ID" value="AWB91182.1"/>
    <property type="molecule type" value="Genomic_DNA"/>
</dbReference>
<evidence type="ECO:0000313" key="1">
    <source>
        <dbReference type="EMBL" id="AWB91182.1"/>
    </source>
</evidence>
<accession>A0A2S0WIR6</accession>
<proteinExistence type="predicted"/>
<reference evidence="2" key="1">
    <citation type="submission" date="2018-01" db="EMBL/GenBank/DDBJ databases">
        <authorList>
            <person name="Li J."/>
        </authorList>
    </citation>
    <scope>NUCLEOTIDE SEQUENCE [LARGE SCALE GENOMIC DNA]</scope>
    <source>
        <strain evidence="2">592</strain>
    </source>
</reference>
<sequence length="145" mass="14891">MADIAAQLAASDTVLVQAQREACRSAAVGETDADVAAQAAAAVARTGELVAPQYAGRGLVDGARRQDIRFVAAYGSPDRAADQLRVRRPLASGPFIGRSGRVEDSLDLVSATVQGATTSLRFALDPDRGAFMSGEGPLLFAACAA</sequence>
<gene>
    <name evidence="1" type="ORF">C3E78_02500</name>
</gene>
<evidence type="ECO:0000313" key="2">
    <source>
        <dbReference type="Proteomes" id="UP000244384"/>
    </source>
</evidence>
<organism evidence="1 2">
    <name type="scientific">Aeromicrobium chenweiae</name>
    <dbReference type="NCBI Taxonomy" id="2079793"/>
    <lineage>
        <taxon>Bacteria</taxon>
        <taxon>Bacillati</taxon>
        <taxon>Actinomycetota</taxon>
        <taxon>Actinomycetes</taxon>
        <taxon>Propionibacteriales</taxon>
        <taxon>Nocardioidaceae</taxon>
        <taxon>Aeromicrobium</taxon>
    </lineage>
</organism>
<keyword evidence="2" id="KW-1185">Reference proteome</keyword>
<dbReference type="AlphaFoldDB" id="A0A2S0WIR6"/>